<evidence type="ECO:0000256" key="3">
    <source>
        <dbReference type="ARBA" id="ARBA00022448"/>
    </source>
</evidence>
<comment type="subcellular location">
    <subcellularLocation>
        <location evidence="1">Membrane</location>
        <topology evidence="1">Multi-pass membrane protein</topology>
    </subcellularLocation>
</comment>
<dbReference type="Pfam" id="PF01061">
    <property type="entry name" value="ABC2_membrane"/>
    <property type="match status" value="2"/>
</dbReference>
<evidence type="ECO:0000256" key="8">
    <source>
        <dbReference type="ARBA" id="ARBA00023136"/>
    </source>
</evidence>
<dbReference type="InterPro" id="IPR027417">
    <property type="entry name" value="P-loop_NTPase"/>
</dbReference>
<dbReference type="SMART" id="SM00382">
    <property type="entry name" value="AAA"/>
    <property type="match status" value="1"/>
</dbReference>
<feature type="domain" description="ABC transporter" evidence="10">
    <location>
        <begin position="51"/>
        <end position="290"/>
    </location>
</feature>
<feature type="transmembrane region" description="Helical" evidence="9">
    <location>
        <begin position="459"/>
        <end position="483"/>
    </location>
</feature>
<evidence type="ECO:0000256" key="9">
    <source>
        <dbReference type="SAM" id="Phobius"/>
    </source>
</evidence>
<dbReference type="InterPro" id="IPR003593">
    <property type="entry name" value="AAA+_ATPase"/>
</dbReference>
<dbReference type="PANTHER" id="PTHR48041:SF26">
    <property type="entry name" value="FI22810P1"/>
    <property type="match status" value="1"/>
</dbReference>
<dbReference type="InterPro" id="IPR043926">
    <property type="entry name" value="ABCG_dom"/>
</dbReference>
<keyword evidence="3" id="KW-0813">Transport</keyword>
<evidence type="ECO:0000259" key="10">
    <source>
        <dbReference type="PROSITE" id="PS50893"/>
    </source>
</evidence>
<sequence length="673" mass="74843">MMLAGAEIEDGGSVSYKEDSGNVAMSLPRAKAQEKSSPDQHIKPRREPVDIHFSNITCTVSLGFNKGHKQILHGVHGRLRPRQLIAIMGPSGAGKSTLLDVLSGYRISGVGGAVFINGRGRIMKNFKKMSCYIQQDDRLQGLLTVGENMTLAADLKLPTSKDKYEKGEIIEEILTNLGLYEHINTRGAQLSGGQRKRLSIALELISNPLIMFLDEPTTGLDSSSCSQVVELCRTLAHQGRTIVCTVHQPSASLFAMFDHVYILAAGQCLYQGTTKNLVPYLEQAGVPCPIYHNPADYVIELACGEYGEDKIQVLTSKAENGRSLDWFEDPQAIPSMEALRKQYPLSVLREQDAGPSVEETPQSNQRSVLIKRGFLKAKRDSTMTHLRLIVNVVVGIMLGMLFIDAGNEGSRVLENYNLLFAILMHHMMSPMMLTILTFPSEMSILSKEHFNRWYSLGSYYISITIVDLPISIVSCAVFSVIVYTMSSQPLEIVRFSMFFAISLYTVLVAQSFGLMIGAAFNVVPLEVVRFSIFFAISLYTVLVAQSFGLMIGAAFNVVNGTFLGPTLSVPMMMFAGFGVTLRDLPPYLYWGSYISYLRYGLEGFIGAIYGLKRPQLECNQAPYCHYKHPRQFLSEVSMSPDMFWWDVLALTVFVLVLRVAAFLLLKWKLNAVR</sequence>
<keyword evidence="4 9" id="KW-0812">Transmembrane</keyword>
<evidence type="ECO:0000256" key="6">
    <source>
        <dbReference type="ARBA" id="ARBA00022840"/>
    </source>
</evidence>
<evidence type="ECO:0000313" key="11">
    <source>
        <dbReference type="EMBL" id="CAH2991378.1"/>
    </source>
</evidence>
<evidence type="ECO:0000256" key="1">
    <source>
        <dbReference type="ARBA" id="ARBA00004141"/>
    </source>
</evidence>
<feature type="transmembrane region" description="Helical" evidence="9">
    <location>
        <begin position="418"/>
        <end position="439"/>
    </location>
</feature>
<feature type="transmembrane region" description="Helical" evidence="9">
    <location>
        <begin position="388"/>
        <end position="406"/>
    </location>
</feature>
<feature type="transmembrane region" description="Helical" evidence="9">
    <location>
        <begin position="495"/>
        <end position="520"/>
    </location>
</feature>
<dbReference type="PROSITE" id="PS00211">
    <property type="entry name" value="ABC_TRANSPORTER_1"/>
    <property type="match status" value="1"/>
</dbReference>
<dbReference type="InterPro" id="IPR017871">
    <property type="entry name" value="ABC_transporter-like_CS"/>
</dbReference>
<evidence type="ECO:0000256" key="4">
    <source>
        <dbReference type="ARBA" id="ARBA00022692"/>
    </source>
</evidence>
<feature type="transmembrane region" description="Helical" evidence="9">
    <location>
        <begin position="562"/>
        <end position="581"/>
    </location>
</feature>
<dbReference type="Gene3D" id="3.40.50.300">
    <property type="entry name" value="P-loop containing nucleotide triphosphate hydrolases"/>
    <property type="match status" value="1"/>
</dbReference>
<proteinExistence type="inferred from homology"/>
<keyword evidence="6" id="KW-0067">ATP-binding</keyword>
<gene>
    <name evidence="11" type="ORF">CHILSU_LOCUS10476</name>
</gene>
<dbReference type="EMBL" id="OU963900">
    <property type="protein sequence ID" value="CAH2991378.1"/>
    <property type="molecule type" value="Genomic_DNA"/>
</dbReference>
<keyword evidence="5" id="KW-0547">Nucleotide-binding</keyword>
<keyword evidence="7 9" id="KW-1133">Transmembrane helix</keyword>
<reference evidence="11" key="1">
    <citation type="submission" date="2021-12" db="EMBL/GenBank/DDBJ databases">
        <authorList>
            <person name="King R."/>
        </authorList>
    </citation>
    <scope>NUCLEOTIDE SEQUENCE</scope>
</reference>
<dbReference type="Proteomes" id="UP001153292">
    <property type="component" value="Chromosome 7"/>
</dbReference>
<dbReference type="Pfam" id="PF00005">
    <property type="entry name" value="ABC_tran"/>
    <property type="match status" value="1"/>
</dbReference>
<dbReference type="SUPFAM" id="SSF52540">
    <property type="entry name" value="P-loop containing nucleoside triphosphate hydrolases"/>
    <property type="match status" value="1"/>
</dbReference>
<feature type="transmembrane region" description="Helical" evidence="9">
    <location>
        <begin position="532"/>
        <end position="555"/>
    </location>
</feature>
<dbReference type="InterPro" id="IPR050352">
    <property type="entry name" value="ABCG_transporters"/>
</dbReference>
<dbReference type="InterPro" id="IPR013525">
    <property type="entry name" value="ABC2_TM"/>
</dbReference>
<name>A0ABN8LBI2_CHISP</name>
<dbReference type="CDD" id="cd03213">
    <property type="entry name" value="ABCG_EPDR"/>
    <property type="match status" value="1"/>
</dbReference>
<dbReference type="PROSITE" id="PS50893">
    <property type="entry name" value="ABC_TRANSPORTER_2"/>
    <property type="match status" value="1"/>
</dbReference>
<dbReference type="PANTHER" id="PTHR48041">
    <property type="entry name" value="ABC TRANSPORTER G FAMILY MEMBER 28"/>
    <property type="match status" value="1"/>
</dbReference>
<comment type="similarity">
    <text evidence="2">Belongs to the ABC transporter superfamily. ABCG family. Eye pigment precursor importer (TC 3.A.1.204) subfamily.</text>
</comment>
<accession>A0ABN8LBI2</accession>
<evidence type="ECO:0000256" key="2">
    <source>
        <dbReference type="ARBA" id="ARBA00005814"/>
    </source>
</evidence>
<evidence type="ECO:0000256" key="5">
    <source>
        <dbReference type="ARBA" id="ARBA00022741"/>
    </source>
</evidence>
<protein>
    <recommendedName>
        <fullName evidence="10">ABC transporter domain-containing protein</fullName>
    </recommendedName>
</protein>
<evidence type="ECO:0000256" key="7">
    <source>
        <dbReference type="ARBA" id="ARBA00022989"/>
    </source>
</evidence>
<dbReference type="InterPro" id="IPR003439">
    <property type="entry name" value="ABC_transporter-like_ATP-bd"/>
</dbReference>
<evidence type="ECO:0000313" key="12">
    <source>
        <dbReference type="Proteomes" id="UP001153292"/>
    </source>
</evidence>
<feature type="transmembrane region" description="Helical" evidence="9">
    <location>
        <begin position="642"/>
        <end position="665"/>
    </location>
</feature>
<dbReference type="Pfam" id="PF19055">
    <property type="entry name" value="ABC2_membrane_7"/>
    <property type="match status" value="1"/>
</dbReference>
<keyword evidence="8 9" id="KW-0472">Membrane</keyword>
<keyword evidence="12" id="KW-1185">Reference proteome</keyword>
<organism evidence="11 12">
    <name type="scientific">Chilo suppressalis</name>
    <name type="common">Asiatic rice borer moth</name>
    <dbReference type="NCBI Taxonomy" id="168631"/>
    <lineage>
        <taxon>Eukaryota</taxon>
        <taxon>Metazoa</taxon>
        <taxon>Ecdysozoa</taxon>
        <taxon>Arthropoda</taxon>
        <taxon>Hexapoda</taxon>
        <taxon>Insecta</taxon>
        <taxon>Pterygota</taxon>
        <taxon>Neoptera</taxon>
        <taxon>Endopterygota</taxon>
        <taxon>Lepidoptera</taxon>
        <taxon>Glossata</taxon>
        <taxon>Ditrysia</taxon>
        <taxon>Pyraloidea</taxon>
        <taxon>Crambidae</taxon>
        <taxon>Crambinae</taxon>
        <taxon>Chilo</taxon>
    </lineage>
</organism>